<dbReference type="KEGG" id="ccp:CHC_T00005870001"/>
<reference evidence="2" key="1">
    <citation type="journal article" date="2013" name="Proc. Natl. Acad. Sci. U.S.A.">
        <title>Genome structure and metabolic features in the red seaweed Chondrus crispus shed light on evolution of the Archaeplastida.</title>
        <authorList>
            <person name="Collen J."/>
            <person name="Porcel B."/>
            <person name="Carre W."/>
            <person name="Ball S.G."/>
            <person name="Chaparro C."/>
            <person name="Tonon T."/>
            <person name="Barbeyron T."/>
            <person name="Michel G."/>
            <person name="Noel B."/>
            <person name="Valentin K."/>
            <person name="Elias M."/>
            <person name="Artiguenave F."/>
            <person name="Arun A."/>
            <person name="Aury J.M."/>
            <person name="Barbosa-Neto J.F."/>
            <person name="Bothwell J.H."/>
            <person name="Bouget F.Y."/>
            <person name="Brillet L."/>
            <person name="Cabello-Hurtado F."/>
            <person name="Capella-Gutierrez S."/>
            <person name="Charrier B."/>
            <person name="Cladiere L."/>
            <person name="Cock J.M."/>
            <person name="Coelho S.M."/>
            <person name="Colleoni C."/>
            <person name="Czjzek M."/>
            <person name="Da Silva C."/>
            <person name="Delage L."/>
            <person name="Denoeud F."/>
            <person name="Deschamps P."/>
            <person name="Dittami S.M."/>
            <person name="Gabaldon T."/>
            <person name="Gachon C.M."/>
            <person name="Groisillier A."/>
            <person name="Herve C."/>
            <person name="Jabbari K."/>
            <person name="Katinka M."/>
            <person name="Kloareg B."/>
            <person name="Kowalczyk N."/>
            <person name="Labadie K."/>
            <person name="Leblanc C."/>
            <person name="Lopez P.J."/>
            <person name="McLachlan D.H."/>
            <person name="Meslet-Cladiere L."/>
            <person name="Moustafa A."/>
            <person name="Nehr Z."/>
            <person name="Nyvall Collen P."/>
            <person name="Panaud O."/>
            <person name="Partensky F."/>
            <person name="Poulain J."/>
            <person name="Rensing S.A."/>
            <person name="Rousvoal S."/>
            <person name="Samson G."/>
            <person name="Symeonidi A."/>
            <person name="Weissenbach J."/>
            <person name="Zambounis A."/>
            <person name="Wincker P."/>
            <person name="Boyen C."/>
        </authorList>
    </citation>
    <scope>NUCLEOTIDE SEQUENCE [LARGE SCALE GENOMIC DNA]</scope>
    <source>
        <strain evidence="2">cv. Stackhouse</strain>
    </source>
</reference>
<dbReference type="AlphaFoldDB" id="R7QGP1"/>
<sequence>MQPENFVREDDVNGKKDIAVQCKTSAVK</sequence>
<proteinExistence type="predicted"/>
<dbReference type="GeneID" id="17325275"/>
<dbReference type="RefSeq" id="XP_005717558.1">
    <property type="nucleotide sequence ID" value="XM_005717501.1"/>
</dbReference>
<accession>R7QGP1</accession>
<dbReference type="Proteomes" id="UP000012073">
    <property type="component" value="Unassembled WGS sequence"/>
</dbReference>
<keyword evidence="2" id="KW-1185">Reference proteome</keyword>
<protein>
    <submittedName>
        <fullName evidence="1">Uncharacterized protein</fullName>
    </submittedName>
</protein>
<name>R7QGP1_CHOCR</name>
<organism evidence="1 2">
    <name type="scientific">Chondrus crispus</name>
    <name type="common">Carrageen Irish moss</name>
    <name type="synonym">Polymorpha crispa</name>
    <dbReference type="NCBI Taxonomy" id="2769"/>
    <lineage>
        <taxon>Eukaryota</taxon>
        <taxon>Rhodophyta</taxon>
        <taxon>Florideophyceae</taxon>
        <taxon>Rhodymeniophycidae</taxon>
        <taxon>Gigartinales</taxon>
        <taxon>Gigartinaceae</taxon>
        <taxon>Chondrus</taxon>
    </lineage>
</organism>
<evidence type="ECO:0000313" key="1">
    <source>
        <dbReference type="EMBL" id="CDF37687.1"/>
    </source>
</evidence>
<evidence type="ECO:0000313" key="2">
    <source>
        <dbReference type="Proteomes" id="UP000012073"/>
    </source>
</evidence>
<gene>
    <name evidence="1" type="ORF">CHC_T00005870001</name>
</gene>
<dbReference type="Gramene" id="CDF37687">
    <property type="protein sequence ID" value="CDF37687"/>
    <property type="gene ID" value="CHC_T00005870001"/>
</dbReference>
<dbReference type="EMBL" id="HG001860">
    <property type="protein sequence ID" value="CDF37687.1"/>
    <property type="molecule type" value="Genomic_DNA"/>
</dbReference>